<keyword evidence="2" id="KW-1185">Reference proteome</keyword>
<organism evidence="1 2">
    <name type="scientific">Legionella cardiaca</name>
    <dbReference type="NCBI Taxonomy" id="1071983"/>
    <lineage>
        <taxon>Bacteria</taxon>
        <taxon>Pseudomonadati</taxon>
        <taxon>Pseudomonadota</taxon>
        <taxon>Gammaproteobacteria</taxon>
        <taxon>Legionellales</taxon>
        <taxon>Legionellaceae</taxon>
        <taxon>Legionella</taxon>
    </lineage>
</organism>
<reference evidence="1 2" key="1">
    <citation type="submission" date="2023-02" db="EMBL/GenBank/DDBJ databases">
        <title>Genome Sequence of L. cardiaca H63T.</title>
        <authorList>
            <person name="Lopez A.E."/>
            <person name="Cianciotto N.P."/>
        </authorList>
    </citation>
    <scope>NUCLEOTIDE SEQUENCE [LARGE SCALE GENOMIC DNA]</scope>
    <source>
        <strain evidence="1 2">H63</strain>
    </source>
</reference>
<sequence length="351" mass="39442">MGKTRKAVILANGTVSITQKRSNKGGYFGFFSLSQATAWLMYDSVNFINQLAEHCEEKHMLILDGPGTDVTHDKGSLLKSLGALLDGHIGDNGVNANFEKTKEFLIKQSKEAEEAGETLIVCAVGWSRGGFVLNQTKEWLERQIAAGSIKLQAFYLHCIDSVVGGPTDRLRYFLKVPNSSEKVPMNLEVHNYLSNTGNLNLWEQLIGLLPKKYQINTPFFSAFLDNTKSLTFFANELEFTHCSNTWLFPASHEALVGKPKNKTEQWAGDIVLANIIRNFIELSFNLNEDWANKVLRKGQIALEELRKGDIKLNSCRKYLDFDDAIATLFGRDSTEDDRIHSCISIRNFHGN</sequence>
<dbReference type="EMBL" id="CP119078">
    <property type="protein sequence ID" value="WED43690.1"/>
    <property type="molecule type" value="Genomic_DNA"/>
</dbReference>
<evidence type="ECO:0000313" key="2">
    <source>
        <dbReference type="Proteomes" id="UP001222087"/>
    </source>
</evidence>
<name>A0ABY8AW05_9GAMM</name>
<evidence type="ECO:0000313" key="1">
    <source>
        <dbReference type="EMBL" id="WED43690.1"/>
    </source>
</evidence>
<proteinExistence type="predicted"/>
<gene>
    <name evidence="1" type="ORF">PXX05_02625</name>
</gene>
<protein>
    <submittedName>
        <fullName evidence="1">Uncharacterized protein</fullName>
    </submittedName>
</protein>
<dbReference type="Proteomes" id="UP001222087">
    <property type="component" value="Chromosome"/>
</dbReference>
<dbReference type="RefSeq" id="WP_275089501.1">
    <property type="nucleotide sequence ID" value="NZ_CP119078.1"/>
</dbReference>
<accession>A0ABY8AW05</accession>